<dbReference type="Proteomes" id="UP000192257">
    <property type="component" value="Unassembled WGS sequence"/>
</dbReference>
<sequence length="664" mass="73939">MRAKRGRPRKVKGDEAVKKSVDGDNDESPLFPPLSLTSSKDEVPQRGQLTLTSFVSSTSSSRISPRASPPRSTRKMEEEQKQQQQQSNHPKEEFLFDKSVRDAMKPSVTRQFKMSWCWPASPLHKVEMISDNCCRNVGLTSIVELRGDPHLERGERLVVLILSCGQRFLLPLIPEPRDSTKVQETGIFWRVPMRSYQDQVPPFAELVIGTVQELEKAANIIVNSSETVGLSKMMNENKKKELERQLPIDSLSNLSTFFFQSLPYRTLWLYQFRKSLIISLPCEERLVSLSLEPSGQKTRISPSLMTNVIKRTASFRLPSSVVPLDLSEVFDRPFLAVGTVSHGVLIILLEGLGTCACIVNRIALSGLSTSMFPVTRICTLFPPLSSEEKKSTTLGVWEKKSTVVSQSLDGTILCSSPYENRTVVVKCASTGADGSGFESPPPTRTVASFLCSAPYCDSTLAPLIATQDGKVIQFGTDATMTTNSKDDVPASTENKRRQHYGKFDAVHPEIVYDNTVRPLLSSPPNHFCEGGPVPQAVSNSTYQPTYTRHWLCITTIGMEVLLLDRKLINYIKHSTITLSIPSFSNKQTPNEQCYNERLEKKGENENENSSVKSNTQTTPADDATYRTALEDGATGISWLKVEDGLLQAIVTHHQCFLTIVTWKP</sequence>
<reference evidence="2 3" key="1">
    <citation type="submission" date="2017-03" db="EMBL/GenBank/DDBJ databases">
        <title>An alternative strategy for trypanosome survival in the mammalian bloodstream revealed through genome and transcriptome analysis of the ubiquitous bovine parasite Trypanosoma (Megatrypanum) theileri.</title>
        <authorList>
            <person name="Kelly S."/>
            <person name="Ivens A."/>
            <person name="Mott A."/>
            <person name="O'Neill E."/>
            <person name="Emms D."/>
            <person name="Macleod O."/>
            <person name="Voorheis P."/>
            <person name="Matthews J."/>
            <person name="Matthews K."/>
            <person name="Carrington M."/>
        </authorList>
    </citation>
    <scope>NUCLEOTIDE SEQUENCE [LARGE SCALE GENOMIC DNA]</scope>
    <source>
        <strain evidence="2">Edinburgh</strain>
    </source>
</reference>
<dbReference type="GeneID" id="39987881"/>
<feature type="compositionally biased region" description="Basic residues" evidence="1">
    <location>
        <begin position="1"/>
        <end position="10"/>
    </location>
</feature>
<feature type="region of interest" description="Disordered" evidence="1">
    <location>
        <begin position="600"/>
        <end position="622"/>
    </location>
</feature>
<organism evidence="2 3">
    <name type="scientific">Trypanosoma theileri</name>
    <dbReference type="NCBI Taxonomy" id="67003"/>
    <lineage>
        <taxon>Eukaryota</taxon>
        <taxon>Discoba</taxon>
        <taxon>Euglenozoa</taxon>
        <taxon>Kinetoplastea</taxon>
        <taxon>Metakinetoplastina</taxon>
        <taxon>Trypanosomatida</taxon>
        <taxon>Trypanosomatidae</taxon>
        <taxon>Trypanosoma</taxon>
    </lineage>
</organism>
<keyword evidence="3" id="KW-1185">Reference proteome</keyword>
<accession>A0A1X0NQ30</accession>
<dbReference type="EMBL" id="NBCO01000027">
    <property type="protein sequence ID" value="ORC86618.1"/>
    <property type="molecule type" value="Genomic_DNA"/>
</dbReference>
<dbReference type="VEuPathDB" id="TriTrypDB:TM35_000272080"/>
<comment type="caution">
    <text evidence="2">The sequence shown here is derived from an EMBL/GenBank/DDBJ whole genome shotgun (WGS) entry which is preliminary data.</text>
</comment>
<evidence type="ECO:0000256" key="1">
    <source>
        <dbReference type="SAM" id="MobiDB-lite"/>
    </source>
</evidence>
<dbReference type="AlphaFoldDB" id="A0A1X0NQ30"/>
<evidence type="ECO:0000313" key="3">
    <source>
        <dbReference type="Proteomes" id="UP000192257"/>
    </source>
</evidence>
<dbReference type="OrthoDB" id="273415at2759"/>
<feature type="compositionally biased region" description="Basic and acidic residues" evidence="1">
    <location>
        <begin position="11"/>
        <end position="22"/>
    </location>
</feature>
<dbReference type="RefSeq" id="XP_028880684.1">
    <property type="nucleotide sequence ID" value="XM_029028101.1"/>
</dbReference>
<gene>
    <name evidence="2" type="ORF">TM35_000272080</name>
</gene>
<feature type="region of interest" description="Disordered" evidence="1">
    <location>
        <begin position="1"/>
        <end position="97"/>
    </location>
</feature>
<protein>
    <submittedName>
        <fullName evidence="2">Uncharacterized protein</fullName>
    </submittedName>
</protein>
<feature type="compositionally biased region" description="Low complexity" evidence="1">
    <location>
        <begin position="50"/>
        <end position="71"/>
    </location>
</feature>
<evidence type="ECO:0000313" key="2">
    <source>
        <dbReference type="EMBL" id="ORC86618.1"/>
    </source>
</evidence>
<proteinExistence type="predicted"/>
<name>A0A1X0NQ30_9TRYP</name>